<organism evidence="2 3">
    <name type="scientific">Microcystis aeruginosa KW</name>
    <dbReference type="NCBI Taxonomy" id="1960155"/>
    <lineage>
        <taxon>Bacteria</taxon>
        <taxon>Bacillati</taxon>
        <taxon>Cyanobacteriota</taxon>
        <taxon>Cyanophyceae</taxon>
        <taxon>Oscillatoriophycideae</taxon>
        <taxon>Chroococcales</taxon>
        <taxon>Microcystaceae</taxon>
        <taxon>Microcystis</taxon>
    </lineage>
</organism>
<evidence type="ECO:0000313" key="2">
    <source>
        <dbReference type="EMBL" id="OPF17363.1"/>
    </source>
</evidence>
<gene>
    <name evidence="2" type="ORF">B1L04_15195</name>
</gene>
<keyword evidence="1" id="KW-0472">Membrane</keyword>
<dbReference type="AlphaFoldDB" id="A0A1V4BS91"/>
<reference evidence="2 3" key="1">
    <citation type="submission" date="2017-02" db="EMBL/GenBank/DDBJ databases">
        <title>Genome sequence of Microcystis aeruginosa KW.</title>
        <authorList>
            <person name="Oh H.-M."/>
            <person name="Ahn C.-Y."/>
            <person name="Jeong H."/>
            <person name="Srivastava A."/>
            <person name="Lee H.-G."/>
            <person name="Kang S.-R."/>
        </authorList>
    </citation>
    <scope>NUCLEOTIDE SEQUENCE [LARGE SCALE GENOMIC DNA]</scope>
    <source>
        <strain evidence="2 3">KW</strain>
    </source>
</reference>
<protein>
    <submittedName>
        <fullName evidence="2">Uncharacterized protein</fullName>
    </submittedName>
</protein>
<comment type="caution">
    <text evidence="2">The sequence shown here is derived from an EMBL/GenBank/DDBJ whole genome shotgun (WGS) entry which is preliminary data.</text>
</comment>
<feature type="transmembrane region" description="Helical" evidence="1">
    <location>
        <begin position="12"/>
        <end position="32"/>
    </location>
</feature>
<proteinExistence type="predicted"/>
<evidence type="ECO:0000313" key="3">
    <source>
        <dbReference type="Proteomes" id="UP000189835"/>
    </source>
</evidence>
<accession>A0A1V4BS91</accession>
<keyword evidence="1" id="KW-1133">Transmembrane helix</keyword>
<keyword evidence="1" id="KW-0812">Transmembrane</keyword>
<evidence type="ECO:0000256" key="1">
    <source>
        <dbReference type="SAM" id="Phobius"/>
    </source>
</evidence>
<sequence>MELSFLNLKFGFIRPLTPIFVIFVLLILTSLYQNSYNGMTKCEISKKVNKYDDFKFESGGEGSWQMVILFMFLCNENTS</sequence>
<dbReference type="Proteomes" id="UP000189835">
    <property type="component" value="Unassembled WGS sequence"/>
</dbReference>
<dbReference type="EMBL" id="MVGR01000004">
    <property type="protein sequence ID" value="OPF17363.1"/>
    <property type="molecule type" value="Genomic_DNA"/>
</dbReference>
<name>A0A1V4BS91_MICAE</name>